<feature type="transmembrane region" description="Helical" evidence="1">
    <location>
        <begin position="14"/>
        <end position="32"/>
    </location>
</feature>
<dbReference type="Proteomes" id="UP000472268">
    <property type="component" value="Chromosome 8"/>
</dbReference>
<dbReference type="Ensembl" id="ENSSSUT00005035287.1">
    <property type="protein sequence ID" value="ENSSSUP00005030924.1"/>
    <property type="gene ID" value="ENSSSUG00005019950.1"/>
</dbReference>
<proteinExistence type="predicted"/>
<evidence type="ECO:0000313" key="3">
    <source>
        <dbReference type="Proteomes" id="UP000472268"/>
    </source>
</evidence>
<accession>A0A673V217</accession>
<dbReference type="OMA" id="QRTETIH"/>
<reference evidence="2" key="2">
    <citation type="submission" date="2025-08" db="UniProtKB">
        <authorList>
            <consortium name="Ensembl"/>
        </authorList>
    </citation>
    <scope>IDENTIFICATION</scope>
</reference>
<dbReference type="AlphaFoldDB" id="A0A673V217"/>
<organism evidence="2 3">
    <name type="scientific">Suricata suricatta</name>
    <name type="common">Meerkat</name>
    <dbReference type="NCBI Taxonomy" id="37032"/>
    <lineage>
        <taxon>Eukaryota</taxon>
        <taxon>Metazoa</taxon>
        <taxon>Chordata</taxon>
        <taxon>Craniata</taxon>
        <taxon>Vertebrata</taxon>
        <taxon>Euteleostomi</taxon>
        <taxon>Mammalia</taxon>
        <taxon>Eutheria</taxon>
        <taxon>Laurasiatheria</taxon>
        <taxon>Carnivora</taxon>
        <taxon>Feliformia</taxon>
        <taxon>Herpestidae</taxon>
        <taxon>Suricata</taxon>
    </lineage>
</organism>
<keyword evidence="3" id="KW-1185">Reference proteome</keyword>
<keyword evidence="1" id="KW-0472">Membrane</keyword>
<sequence>MYHFTVFFHLTRPLYVPFSTFSFFTFFFCTGLQHVAISHLPVALLETFELGPTLLRRPEEAALAQPLGHGPVHLAVPRTSLQRFIKARLLENREERLRLLVAPVHHTDNVLRFSTTELSGS</sequence>
<reference evidence="2 3" key="1">
    <citation type="submission" date="2019-05" db="EMBL/GenBank/DDBJ databases">
        <title>A Chromosome-scale Meerkat (S. suricatta) Genome Assembly.</title>
        <authorList>
            <person name="Dudchenko O."/>
            <person name="Lieberman Aiden E."/>
            <person name="Tung J."/>
            <person name="Barreiro L.B."/>
            <person name="Clutton-Brock T.H."/>
        </authorList>
    </citation>
    <scope>NUCLEOTIDE SEQUENCE [LARGE SCALE GENOMIC DNA]</scope>
</reference>
<keyword evidence="1" id="KW-0812">Transmembrane</keyword>
<keyword evidence="1" id="KW-1133">Transmembrane helix</keyword>
<evidence type="ECO:0000313" key="2">
    <source>
        <dbReference type="Ensembl" id="ENSSSUP00005030924.1"/>
    </source>
</evidence>
<evidence type="ECO:0000256" key="1">
    <source>
        <dbReference type="SAM" id="Phobius"/>
    </source>
</evidence>
<name>A0A673V217_SURSU</name>
<reference evidence="2" key="3">
    <citation type="submission" date="2025-09" db="UniProtKB">
        <authorList>
            <consortium name="Ensembl"/>
        </authorList>
    </citation>
    <scope>IDENTIFICATION</scope>
</reference>
<protein>
    <submittedName>
        <fullName evidence="2">Uncharacterized protein</fullName>
    </submittedName>
</protein>